<evidence type="ECO:0000313" key="15">
    <source>
        <dbReference type="Proteomes" id="UP001500630"/>
    </source>
</evidence>
<evidence type="ECO:0000313" key="14">
    <source>
        <dbReference type="EMBL" id="GAA3541306.1"/>
    </source>
</evidence>
<feature type="domain" description="O-acyltransferase WSD1-like N-terminal" evidence="12">
    <location>
        <begin position="4"/>
        <end position="180"/>
    </location>
</feature>
<evidence type="ECO:0000256" key="11">
    <source>
        <dbReference type="SAM" id="MobiDB-lite"/>
    </source>
</evidence>
<dbReference type="Gene3D" id="3.30.559.30">
    <property type="entry name" value="Nonribosomal peptide synthetase, condensation domain"/>
    <property type="match status" value="1"/>
</dbReference>
<dbReference type="InterPro" id="IPR045034">
    <property type="entry name" value="O-acyltransferase_WSD1-like"/>
</dbReference>
<evidence type="ECO:0000256" key="3">
    <source>
        <dbReference type="ARBA" id="ARBA00009587"/>
    </source>
</evidence>
<evidence type="ECO:0000256" key="10">
    <source>
        <dbReference type="ARBA" id="ARBA00048109"/>
    </source>
</evidence>
<feature type="region of interest" description="Disordered" evidence="11">
    <location>
        <begin position="183"/>
        <end position="375"/>
    </location>
</feature>
<accession>A0ABP6VTS4</accession>
<feature type="domain" description="O-acyltransferase WSD1 C-terminal" evidence="13">
    <location>
        <begin position="532"/>
        <end position="681"/>
    </location>
</feature>
<evidence type="ECO:0000256" key="6">
    <source>
        <dbReference type="ARBA" id="ARBA00022679"/>
    </source>
</evidence>
<dbReference type="EMBL" id="BAABDQ010000003">
    <property type="protein sequence ID" value="GAA3541306.1"/>
    <property type="molecule type" value="Genomic_DNA"/>
</dbReference>
<comment type="similarity">
    <text evidence="3">Belongs to the long-chain O-acyltransferase family.</text>
</comment>
<dbReference type="EC" id="2.3.1.20" evidence="4"/>
<dbReference type="InterPro" id="IPR004255">
    <property type="entry name" value="O-acyltransferase_WSD1_N"/>
</dbReference>
<organism evidence="14 15">
    <name type="scientific">Nonomuraea rosea</name>
    <dbReference type="NCBI Taxonomy" id="638574"/>
    <lineage>
        <taxon>Bacteria</taxon>
        <taxon>Bacillati</taxon>
        <taxon>Actinomycetota</taxon>
        <taxon>Actinomycetes</taxon>
        <taxon>Streptosporangiales</taxon>
        <taxon>Streptosporangiaceae</taxon>
        <taxon>Nonomuraea</taxon>
    </lineage>
</organism>
<sequence length="701" mass="72919">MRQLTALDAQFLNVETATTAAHVAGLAILDSADGSVTRDALAELLLDRLHLSPALSLRLAHVPLGLDRPYWAADPDFDIDHHLFEMALPKPGNDWQLAEAVGEIHARRLDRSHPLWEMHLINGLPDGRVAVYTKVHHAAIDGVSGAETLATLLDLSPDGGRRTNTQNGSTKGATHVERVTSAARGDRTRVAAHSSLSKTVTHEDGPLEAARGEASLGGVARRGAGRDEDMRGDAGRGGGGRGDTEPGEGVREASGPAAGVRKAAGRGGGGRRDGEAGEGVHEATRHNGGLHGDAGRGGSVHKDTGRGGRVRGGTGRNDGVAEEAGHGEAVRGDTGHHDGVAEEAGHGEVVREDAGRRDGGGEDAGRGEVVRGGAGEVVQEGAPGLIGMLAGAAVHTATHPVRAVQSVVRAAGDLDAIPLAAGLPGAKLIAKAARLVSGDRQQRPELPSLSVPRTPLNGPISGRRHFSFGSLSLKDVRSVAKANGISVNDVVMALCTSALRSWLQERDALPETPLIVAVPVAVRTAGAKDLVGNQISAMVAPMPTNVPDPRERLAAVGATMGKAKRRFAVAPATWLNELCSLLPAPVTSLATPAIFRLAALAFPPVNLIISNVPGPQFPLYLCGGRVLSYYPLSVLTDVSGGLNITCFSYDGMIDFGIVACPERVDDVWRLITHLRTALDELLDERVGDEFRDGVGVDLVAG</sequence>
<evidence type="ECO:0000256" key="8">
    <source>
        <dbReference type="ARBA" id="ARBA00023098"/>
    </source>
</evidence>
<name>A0ABP6VTS4_9ACTN</name>
<keyword evidence="15" id="KW-1185">Reference proteome</keyword>
<evidence type="ECO:0000259" key="13">
    <source>
        <dbReference type="Pfam" id="PF06974"/>
    </source>
</evidence>
<evidence type="ECO:0000256" key="2">
    <source>
        <dbReference type="ARBA" id="ARBA00005189"/>
    </source>
</evidence>
<evidence type="ECO:0000256" key="4">
    <source>
        <dbReference type="ARBA" id="ARBA00013244"/>
    </source>
</evidence>
<keyword evidence="5" id="KW-0444">Lipid biosynthesis</keyword>
<keyword evidence="6" id="KW-0808">Transferase</keyword>
<evidence type="ECO:0000256" key="7">
    <source>
        <dbReference type="ARBA" id="ARBA00022798"/>
    </source>
</evidence>
<evidence type="ECO:0000256" key="9">
    <source>
        <dbReference type="ARBA" id="ARBA00023315"/>
    </source>
</evidence>
<evidence type="ECO:0000256" key="1">
    <source>
        <dbReference type="ARBA" id="ARBA00004771"/>
    </source>
</evidence>
<dbReference type="SUPFAM" id="SSF52777">
    <property type="entry name" value="CoA-dependent acyltransferases"/>
    <property type="match status" value="2"/>
</dbReference>
<comment type="pathway">
    <text evidence="1">Glycerolipid metabolism; triacylglycerol biosynthesis.</text>
</comment>
<comment type="pathway">
    <text evidence="2">Lipid metabolism.</text>
</comment>
<comment type="caution">
    <text evidence="14">The sequence shown here is derived from an EMBL/GenBank/DDBJ whole genome shotgun (WGS) entry which is preliminary data.</text>
</comment>
<evidence type="ECO:0000259" key="12">
    <source>
        <dbReference type="Pfam" id="PF03007"/>
    </source>
</evidence>
<dbReference type="Proteomes" id="UP001500630">
    <property type="component" value="Unassembled WGS sequence"/>
</dbReference>
<dbReference type="InterPro" id="IPR023213">
    <property type="entry name" value="CAT-like_dom_sf"/>
</dbReference>
<keyword evidence="8" id="KW-0443">Lipid metabolism</keyword>
<proteinExistence type="inferred from homology"/>
<reference evidence="15" key="1">
    <citation type="journal article" date="2019" name="Int. J. Syst. Evol. Microbiol.">
        <title>The Global Catalogue of Microorganisms (GCM) 10K type strain sequencing project: providing services to taxonomists for standard genome sequencing and annotation.</title>
        <authorList>
            <consortium name="The Broad Institute Genomics Platform"/>
            <consortium name="The Broad Institute Genome Sequencing Center for Infectious Disease"/>
            <person name="Wu L."/>
            <person name="Ma J."/>
        </authorList>
    </citation>
    <scope>NUCLEOTIDE SEQUENCE [LARGE SCALE GENOMIC DNA]</scope>
    <source>
        <strain evidence="15">JCM 17326</strain>
    </source>
</reference>
<keyword evidence="9" id="KW-0012">Acyltransferase</keyword>
<keyword evidence="7" id="KW-0319">Glycerol metabolism</keyword>
<feature type="compositionally biased region" description="Gly residues" evidence="11">
    <location>
        <begin position="289"/>
        <end position="298"/>
    </location>
</feature>
<feature type="compositionally biased region" description="Basic and acidic residues" evidence="11">
    <location>
        <begin position="270"/>
        <end position="285"/>
    </location>
</feature>
<dbReference type="PANTHER" id="PTHR31650:SF1">
    <property type="entry name" value="WAX ESTER SYNTHASE_DIACYLGLYCEROL ACYLTRANSFERASE 4-RELATED"/>
    <property type="match status" value="1"/>
</dbReference>
<dbReference type="Pfam" id="PF03007">
    <property type="entry name" value="WS_DGAT_cat"/>
    <property type="match status" value="2"/>
</dbReference>
<dbReference type="PANTHER" id="PTHR31650">
    <property type="entry name" value="O-ACYLTRANSFERASE (WSD1-LIKE) FAMILY PROTEIN"/>
    <property type="match status" value="1"/>
</dbReference>
<comment type="catalytic activity">
    <reaction evidence="10">
        <text>an acyl-CoA + a 1,2-diacyl-sn-glycerol = a triacyl-sn-glycerol + CoA</text>
        <dbReference type="Rhea" id="RHEA:10868"/>
        <dbReference type="ChEBI" id="CHEBI:17815"/>
        <dbReference type="ChEBI" id="CHEBI:57287"/>
        <dbReference type="ChEBI" id="CHEBI:58342"/>
        <dbReference type="ChEBI" id="CHEBI:64615"/>
        <dbReference type="EC" id="2.3.1.20"/>
    </reaction>
</comment>
<protein>
    <recommendedName>
        <fullName evidence="4">diacylglycerol O-acyltransferase</fullName>
        <ecNumber evidence="4">2.3.1.20</ecNumber>
    </recommendedName>
</protein>
<dbReference type="Pfam" id="PF06974">
    <property type="entry name" value="WS_DGAT_C"/>
    <property type="match status" value="1"/>
</dbReference>
<feature type="compositionally biased region" description="Basic and acidic residues" evidence="11">
    <location>
        <begin position="242"/>
        <end position="251"/>
    </location>
</feature>
<feature type="compositionally biased region" description="Basic and acidic residues" evidence="11">
    <location>
        <begin position="224"/>
        <end position="234"/>
    </location>
</feature>
<gene>
    <name evidence="14" type="ORF">GCM10022419_021850</name>
</gene>
<evidence type="ECO:0000256" key="5">
    <source>
        <dbReference type="ARBA" id="ARBA00022516"/>
    </source>
</evidence>
<dbReference type="Gene3D" id="3.30.559.10">
    <property type="entry name" value="Chloramphenicol acetyltransferase-like domain"/>
    <property type="match status" value="1"/>
</dbReference>
<feature type="compositionally biased region" description="Basic and acidic residues" evidence="11">
    <location>
        <begin position="323"/>
        <end position="369"/>
    </location>
</feature>
<feature type="domain" description="O-acyltransferase WSD1-like N-terminal" evidence="12">
    <location>
        <begin position="429"/>
        <end position="491"/>
    </location>
</feature>
<dbReference type="InterPro" id="IPR009721">
    <property type="entry name" value="O-acyltransferase_WSD1_C"/>
</dbReference>